<comment type="caution">
    <text evidence="5">The sequence shown here is derived from an EMBL/GenBank/DDBJ whole genome shotgun (WGS) entry which is preliminary data.</text>
</comment>
<dbReference type="GO" id="GO:0016881">
    <property type="term" value="F:acid-amino acid ligase activity"/>
    <property type="evidence" value="ECO:0007669"/>
    <property type="project" value="TreeGrafter"/>
</dbReference>
<gene>
    <name evidence="5" type="ORF">QYE76_065082</name>
</gene>
<proteinExistence type="inferred from homology"/>
<dbReference type="AlphaFoldDB" id="A0AAD8SAD5"/>
<feature type="domain" description="GH3 C-terminal" evidence="4">
    <location>
        <begin position="517"/>
        <end position="640"/>
    </location>
</feature>
<protein>
    <submittedName>
        <fullName evidence="5">Uncharacterized protein</fullName>
    </submittedName>
</protein>
<keyword evidence="6" id="KW-1185">Reference proteome</keyword>
<dbReference type="EMBL" id="JAUUTY010000004">
    <property type="protein sequence ID" value="KAK1647277.1"/>
    <property type="molecule type" value="Genomic_DNA"/>
</dbReference>
<dbReference type="GO" id="GO:0005737">
    <property type="term" value="C:cytoplasm"/>
    <property type="evidence" value="ECO:0007669"/>
    <property type="project" value="TreeGrafter"/>
</dbReference>
<dbReference type="InterPro" id="IPR004993">
    <property type="entry name" value="GH3"/>
</dbReference>
<evidence type="ECO:0000259" key="4">
    <source>
        <dbReference type="Pfam" id="PF23572"/>
    </source>
</evidence>
<dbReference type="Proteomes" id="UP001231189">
    <property type="component" value="Unassembled WGS sequence"/>
</dbReference>
<evidence type="ECO:0000313" key="6">
    <source>
        <dbReference type="Proteomes" id="UP001231189"/>
    </source>
</evidence>
<dbReference type="Pfam" id="PF23571">
    <property type="entry name" value="GH3_M"/>
    <property type="match status" value="1"/>
</dbReference>
<evidence type="ECO:0000313" key="5">
    <source>
        <dbReference type="EMBL" id="KAK1647277.1"/>
    </source>
</evidence>
<dbReference type="Pfam" id="PF03321">
    <property type="entry name" value="GH3"/>
    <property type="match status" value="1"/>
</dbReference>
<dbReference type="PANTHER" id="PTHR31901">
    <property type="entry name" value="GH3 DOMAIN-CONTAINING PROTEIN"/>
    <property type="match status" value="1"/>
</dbReference>
<dbReference type="InterPro" id="IPR055378">
    <property type="entry name" value="GH3_C"/>
</dbReference>
<dbReference type="PANTHER" id="PTHR31901:SF14">
    <property type="entry name" value="INDOLE-3-ACETIC ACID-AMIDO SYNTHETASE GH3.7-RELATED"/>
    <property type="match status" value="1"/>
</dbReference>
<dbReference type="Pfam" id="PF23572">
    <property type="entry name" value="GH3_C"/>
    <property type="match status" value="1"/>
</dbReference>
<comment type="similarity">
    <text evidence="1">Belongs to the IAA-amido conjugating enzyme family.</text>
</comment>
<name>A0AAD8SAD5_LOLMU</name>
<sequence length="670" mass="74322">MLVTGPLHSLSSLRPTAALSPDLGRRRSRSGTRLGYSSPSAACPPCSINLAASPSEPTKAIASLLPEFDPADAGAGHGLVERLTADAAALQQDVLTEILTRNAHTEYLRRFLDGLPPGASAADLRKAFKERVPVVRYEDIKPYVYRIVSGEPSSVLCSEPITDLVRSSGTSGGHQKLYPSTTEKLHQRMFYNALEAAVRKMHLHADQEKCGKGMYLMFTFPGNPTMSGLPVHSSGTAYCYSSHFRDHDIHRNTSPIEAVYCPDVKQSMYCQLLCGLIDRRIVDHVGGAFAHGFVKGVRFLEDNWEEMCSNIRTGHLSDWITQVPLRDAISQRYLRQPDPALADEIVSQCAGRPWDGILRRLWPGARYILTIVTGSMSQYIPILESYGAGLPIVSHTYVSTECAAGINLRPLDPPSRASYALLPNIAFYEFAEVKPGDDDKVQGFTDNFGGVKLVDLMDVKIGRCYELVITTSAGLYRYRVGDLLTVSGFYNATPLFQLSGRHNVALNIDFECITEEDLLRAISQAYELHLRPLGYMFGGTTAYADISTLPGHYVLFWELVRAAESSHIARDIDRTVMEKCCLTVEGCFDQMYRKSRHRGSIRALEIRVVKPGAFDALMDFFVSRGTSPSQYKTPAAIRSEEALMVLEERVSGRFFNPETPSGPVYEYERK</sequence>
<organism evidence="5 6">
    <name type="scientific">Lolium multiflorum</name>
    <name type="common">Italian ryegrass</name>
    <name type="synonym">Lolium perenne subsp. multiflorum</name>
    <dbReference type="NCBI Taxonomy" id="4521"/>
    <lineage>
        <taxon>Eukaryota</taxon>
        <taxon>Viridiplantae</taxon>
        <taxon>Streptophyta</taxon>
        <taxon>Embryophyta</taxon>
        <taxon>Tracheophyta</taxon>
        <taxon>Spermatophyta</taxon>
        <taxon>Magnoliopsida</taxon>
        <taxon>Liliopsida</taxon>
        <taxon>Poales</taxon>
        <taxon>Poaceae</taxon>
        <taxon>BOP clade</taxon>
        <taxon>Pooideae</taxon>
        <taxon>Poodae</taxon>
        <taxon>Poeae</taxon>
        <taxon>Poeae Chloroplast Group 2 (Poeae type)</taxon>
        <taxon>Loliodinae</taxon>
        <taxon>Loliinae</taxon>
        <taxon>Lolium</taxon>
    </lineage>
</organism>
<accession>A0AAD8SAD5</accession>
<evidence type="ECO:0000256" key="1">
    <source>
        <dbReference type="ARBA" id="ARBA00008068"/>
    </source>
</evidence>
<evidence type="ECO:0000259" key="3">
    <source>
        <dbReference type="Pfam" id="PF23571"/>
    </source>
</evidence>
<feature type="domain" description="GH3 middle" evidence="3">
    <location>
        <begin position="419"/>
        <end position="501"/>
    </location>
</feature>
<reference evidence="5" key="1">
    <citation type="submission" date="2023-07" db="EMBL/GenBank/DDBJ databases">
        <title>A chromosome-level genome assembly of Lolium multiflorum.</title>
        <authorList>
            <person name="Chen Y."/>
            <person name="Copetti D."/>
            <person name="Kolliker R."/>
            <person name="Studer B."/>
        </authorList>
    </citation>
    <scope>NUCLEOTIDE SEQUENCE</scope>
    <source>
        <strain evidence="5">02402/16</strain>
        <tissue evidence="5">Leaf</tissue>
    </source>
</reference>
<evidence type="ECO:0000256" key="2">
    <source>
        <dbReference type="ARBA" id="ARBA00022598"/>
    </source>
</evidence>
<keyword evidence="2" id="KW-0436">Ligase</keyword>
<dbReference type="InterPro" id="IPR055377">
    <property type="entry name" value="GH3_M"/>
</dbReference>